<evidence type="ECO:0000313" key="1">
    <source>
        <dbReference type="Proteomes" id="UP000050640"/>
    </source>
</evidence>
<accession>A0A0R3RLF6</accession>
<dbReference type="WBParaSite" id="EEL_0000231501-mRNA-1">
    <property type="protein sequence ID" value="EEL_0000231501-mRNA-1"/>
    <property type="gene ID" value="EEL_0000231501"/>
</dbReference>
<name>A0A0R3RLF6_9BILA</name>
<dbReference type="Proteomes" id="UP000050640">
    <property type="component" value="Unplaced"/>
</dbReference>
<proteinExistence type="predicted"/>
<evidence type="ECO:0000313" key="2">
    <source>
        <dbReference type="WBParaSite" id="EEL_0000231501-mRNA-1"/>
    </source>
</evidence>
<sequence length="490" mass="57184">LLQIFGKYDKICSSHRYGSQPLSKNKFISDGQCIVRYKNTDYEVHCCCYWRFRQDCTIPLDDKRHICANRTNVAVIDTEEIIEATLQSLPLGSSCFTIFQLNITDKETMHLISTSYGAPENNIHLCHRYILEDYFTKCSASESCEKMCPLLTPFPANLSHTLTVTGSDFGQNAFINNDNNYHLTNCAYRHILQYIFSPEIYANNCIIFYDFSLSKPLNLIYGYNMEFERSVEEIYGSKEELVMADIFQHRNLQNTWTKCCSEINASKEQIERITKGVKAWTVGVIKCDGRIEPRCDANLIEKIDKNRDYYRDKYGKLCYLKDFHEQKAIRGRSLITTWCYEETFGQGLDFINRRGFMLEDKKLPLGKICAHRLKTKIRYSNNTMFAYCFMMKQNNEEISTTCCCSSTVDKPCNFISEKYYIEKTNVYYTKKTLQTRKYCLSPNGERDLCLLGENHRVICYYTADMKNRKVEGGCVHSLTRKFKRHKLANV</sequence>
<reference evidence="2" key="1">
    <citation type="submission" date="2017-02" db="UniProtKB">
        <authorList>
            <consortium name="WormBaseParasite"/>
        </authorList>
    </citation>
    <scope>IDENTIFICATION</scope>
</reference>
<protein>
    <submittedName>
        <fullName evidence="2">M polyprotein</fullName>
    </submittedName>
</protein>
<keyword evidence="1" id="KW-1185">Reference proteome</keyword>
<dbReference type="AlphaFoldDB" id="A0A0R3RLF6"/>
<organism evidence="1 2">
    <name type="scientific">Elaeophora elaphi</name>
    <dbReference type="NCBI Taxonomy" id="1147741"/>
    <lineage>
        <taxon>Eukaryota</taxon>
        <taxon>Metazoa</taxon>
        <taxon>Ecdysozoa</taxon>
        <taxon>Nematoda</taxon>
        <taxon>Chromadorea</taxon>
        <taxon>Rhabditida</taxon>
        <taxon>Spirurina</taxon>
        <taxon>Spiruromorpha</taxon>
        <taxon>Filarioidea</taxon>
        <taxon>Onchocercidae</taxon>
        <taxon>Elaeophora</taxon>
    </lineage>
</organism>